<dbReference type="AlphaFoldDB" id="B2IHS8"/>
<reference evidence="5" key="1">
    <citation type="submission" date="2008-03" db="EMBL/GenBank/DDBJ databases">
        <title>Complete sequence of chromosome of Beijerinckia indica subsp. indica ATCC 9039.</title>
        <authorList>
            <consortium name="US DOE Joint Genome Institute"/>
            <person name="Copeland A."/>
            <person name="Lucas S."/>
            <person name="Lapidus A."/>
            <person name="Glavina del Rio T."/>
            <person name="Dalin E."/>
            <person name="Tice H."/>
            <person name="Bruce D."/>
            <person name="Goodwin L."/>
            <person name="Pitluck S."/>
            <person name="LaButti K."/>
            <person name="Schmutz J."/>
            <person name="Larimer F."/>
            <person name="Land M."/>
            <person name="Hauser L."/>
            <person name="Kyrpides N."/>
            <person name="Mikhailova N."/>
            <person name="Dunfield P.F."/>
            <person name="Dedysh S.N."/>
            <person name="Liesack W."/>
            <person name="Saw J.H."/>
            <person name="Alam M."/>
            <person name="Chen Y."/>
            <person name="Murrell J.C."/>
            <person name="Richardson P."/>
        </authorList>
    </citation>
    <scope>NUCLEOTIDE SEQUENCE [LARGE SCALE GENOMIC DNA]</scope>
    <source>
        <strain evidence="5">ATCC 9039 / DSM 1715 / NCIMB 8712</strain>
    </source>
</reference>
<dbReference type="PANTHER" id="PTHR38730:SF1">
    <property type="entry name" value="SLL7028 PROTEIN"/>
    <property type="match status" value="1"/>
</dbReference>
<organism evidence="4 5">
    <name type="scientific">Beijerinckia indica subsp. indica (strain ATCC 9039 / DSM 1715 / NCIMB 8712)</name>
    <dbReference type="NCBI Taxonomy" id="395963"/>
    <lineage>
        <taxon>Bacteria</taxon>
        <taxon>Pseudomonadati</taxon>
        <taxon>Pseudomonadota</taxon>
        <taxon>Alphaproteobacteria</taxon>
        <taxon>Hyphomicrobiales</taxon>
        <taxon>Beijerinckiaceae</taxon>
        <taxon>Beijerinckia</taxon>
    </lineage>
</organism>
<keyword evidence="5" id="KW-1185">Reference proteome</keyword>
<name>B2IHS8_BEII9</name>
<evidence type="ECO:0000313" key="4">
    <source>
        <dbReference type="EMBL" id="ACB95971.1"/>
    </source>
</evidence>
<dbReference type="EMBL" id="CP001016">
    <property type="protein sequence ID" value="ACB95971.1"/>
    <property type="molecule type" value="Genomic_DNA"/>
</dbReference>
<evidence type="ECO:0000313" key="5">
    <source>
        <dbReference type="Proteomes" id="UP000001695"/>
    </source>
</evidence>
<gene>
    <name evidence="4" type="ordered locus">Bind_2359</name>
</gene>
<dbReference type="InterPro" id="IPR025154">
    <property type="entry name" value="Put_metallopeptidase_dom"/>
</dbReference>
<dbReference type="PANTHER" id="PTHR38730">
    <property type="entry name" value="SLL7028 PROTEIN"/>
    <property type="match status" value="1"/>
</dbReference>
<feature type="region of interest" description="Disordered" evidence="1">
    <location>
        <begin position="187"/>
        <end position="207"/>
    </location>
</feature>
<evidence type="ECO:0000256" key="1">
    <source>
        <dbReference type="SAM" id="MobiDB-lite"/>
    </source>
</evidence>
<evidence type="ECO:0000259" key="3">
    <source>
        <dbReference type="Pfam" id="PF13203"/>
    </source>
</evidence>
<feature type="compositionally biased region" description="Basic and acidic residues" evidence="1">
    <location>
        <begin position="187"/>
        <end position="198"/>
    </location>
</feature>
<evidence type="ECO:0008006" key="6">
    <source>
        <dbReference type="Google" id="ProtNLM"/>
    </source>
</evidence>
<dbReference type="Proteomes" id="UP000001695">
    <property type="component" value="Chromosome"/>
</dbReference>
<dbReference type="Pfam" id="PF09967">
    <property type="entry name" value="DUF2201"/>
    <property type="match status" value="1"/>
</dbReference>
<dbReference type="HOGENOM" id="CLU_038906_1_0_5"/>
<dbReference type="Pfam" id="PF13203">
    <property type="entry name" value="DUF2201_N"/>
    <property type="match status" value="1"/>
</dbReference>
<proteinExistence type="predicted"/>
<feature type="domain" description="Putative metallopeptidase" evidence="3">
    <location>
        <begin position="67"/>
        <end position="288"/>
    </location>
</feature>
<evidence type="ECO:0000259" key="2">
    <source>
        <dbReference type="Pfam" id="PF09967"/>
    </source>
</evidence>
<accession>B2IHS8</accession>
<dbReference type="KEGG" id="bid:Bind_2359"/>
<protein>
    <recommendedName>
        <fullName evidence="6">VWA-like domain-containing protein</fullName>
    </recommendedName>
</protein>
<dbReference type="STRING" id="395963.Bind_2359"/>
<sequence length="432" mass="47402">MPGEETIILADGEREISSLPLVVLSEPQQKAWGETRAAFLWRCPAFSHVLYALMTTIDNELAYFTEHVDIAGTDGFSLFLNPEPFFALPLSQREYLMAHLIAHCILDHMHLATLLRRSGQLLYADGLVLPLDETRLGLAQDLIVNDMLVSAQIGTLPEVAIGRHEPRLGKATESSIGVYRKLHQDAEPGRDGSLDNHLEAGSATPKSWRNRKAVGADGEKNHAAWAAAIAEAAEIERLQGRHAGVLSRFLGQLLIPKIHWRDKIAAFFARETGRSRYSWRKLDRHMIVRGIGAPARIGEGANLIIIGVDSSGSVTEASLRLFLTEISGILDALAPRRLLVIWCDAVIQRMDELEAAEQLLAIRSLGAPGGGGTSFVPVFDYIAEQDLVPDALIYLTDGEGLFPDEAPDYPVLWGSVADHEAYPFGEVVRLCP</sequence>
<dbReference type="eggNOG" id="COG3864">
    <property type="taxonomic scope" value="Bacteria"/>
</dbReference>
<reference evidence="4 5" key="2">
    <citation type="journal article" date="2010" name="J. Bacteriol.">
        <title>Complete genome sequence of Beijerinckia indica subsp. indica.</title>
        <authorList>
            <person name="Tamas I."/>
            <person name="Dedysh S.N."/>
            <person name="Liesack W."/>
            <person name="Stott M.B."/>
            <person name="Alam M."/>
            <person name="Murrell J.C."/>
            <person name="Dunfield P.F."/>
        </authorList>
    </citation>
    <scope>NUCLEOTIDE SEQUENCE [LARGE SCALE GENOMIC DNA]</scope>
    <source>
        <strain evidence="5">ATCC 9039 / DSM 1715 / NCIMB 8712</strain>
    </source>
</reference>
<feature type="domain" description="VWA-like" evidence="2">
    <location>
        <begin position="304"/>
        <end position="430"/>
    </location>
</feature>
<dbReference type="InterPro" id="IPR018698">
    <property type="entry name" value="VWA-like_dom"/>
</dbReference>